<protein>
    <recommendedName>
        <fullName evidence="3">Craniofacial development protein 2-like</fullName>
    </recommendedName>
</protein>
<evidence type="ECO:0000313" key="1">
    <source>
        <dbReference type="EnsemblMetazoa" id="XP_050516907.1"/>
    </source>
</evidence>
<keyword evidence="2" id="KW-1185">Reference proteome</keyword>
<sequence>MGDCNAKLGKEDYLREVIGKHSLHDTTNDNGHRLTQFAISNNMIIKSTQFERKDIYKVTWVSNDGRTHNQIDHVLIDARHSSSIINTRSTRGAAVDFFIVAFLLLQLTPWGTK</sequence>
<dbReference type="EnsemblMetazoa" id="XM_050660950.1">
    <property type="protein sequence ID" value="XP_050516907.1"/>
    <property type="gene ID" value="LOC126891692"/>
</dbReference>
<name>A0ABM5L390_DIAVI</name>
<dbReference type="InterPro" id="IPR036691">
    <property type="entry name" value="Endo/exonu/phosph_ase_sf"/>
</dbReference>
<dbReference type="RefSeq" id="XP_050516907.1">
    <property type="nucleotide sequence ID" value="XM_050660950.1"/>
</dbReference>
<dbReference type="Gene3D" id="3.60.10.10">
    <property type="entry name" value="Endonuclease/exonuclease/phosphatase"/>
    <property type="match status" value="1"/>
</dbReference>
<reference evidence="1" key="1">
    <citation type="submission" date="2025-05" db="UniProtKB">
        <authorList>
            <consortium name="EnsemblMetazoa"/>
        </authorList>
    </citation>
    <scope>IDENTIFICATION</scope>
</reference>
<proteinExistence type="predicted"/>
<accession>A0ABM5L390</accession>
<evidence type="ECO:0008006" key="3">
    <source>
        <dbReference type="Google" id="ProtNLM"/>
    </source>
</evidence>
<dbReference type="Proteomes" id="UP001652700">
    <property type="component" value="Unplaced"/>
</dbReference>
<dbReference type="GeneID" id="126891692"/>
<evidence type="ECO:0000313" key="2">
    <source>
        <dbReference type="Proteomes" id="UP001652700"/>
    </source>
</evidence>
<organism evidence="1 2">
    <name type="scientific">Diabrotica virgifera virgifera</name>
    <name type="common">western corn rootworm</name>
    <dbReference type="NCBI Taxonomy" id="50390"/>
    <lineage>
        <taxon>Eukaryota</taxon>
        <taxon>Metazoa</taxon>
        <taxon>Ecdysozoa</taxon>
        <taxon>Arthropoda</taxon>
        <taxon>Hexapoda</taxon>
        <taxon>Insecta</taxon>
        <taxon>Pterygota</taxon>
        <taxon>Neoptera</taxon>
        <taxon>Endopterygota</taxon>
        <taxon>Coleoptera</taxon>
        <taxon>Polyphaga</taxon>
        <taxon>Cucujiformia</taxon>
        <taxon>Chrysomeloidea</taxon>
        <taxon>Chrysomelidae</taxon>
        <taxon>Galerucinae</taxon>
        <taxon>Diabroticina</taxon>
        <taxon>Diabroticites</taxon>
        <taxon>Diabrotica</taxon>
    </lineage>
</organism>